<dbReference type="InterPro" id="IPR001506">
    <property type="entry name" value="Peptidase_M12A"/>
</dbReference>
<feature type="active site" evidence="1">
    <location>
        <position position="119"/>
    </location>
</feature>
<dbReference type="AlphaFoldDB" id="A0A3M7T1F6"/>
<comment type="caution">
    <text evidence="1">Lacks conserved residue(s) required for the propagation of feature annotation.</text>
</comment>
<dbReference type="OrthoDB" id="291007at2759"/>
<dbReference type="EMBL" id="REGN01000441">
    <property type="protein sequence ID" value="RNA41866.1"/>
    <property type="molecule type" value="Genomic_DNA"/>
</dbReference>
<gene>
    <name evidence="4" type="ORF">BpHYR1_031283</name>
</gene>
<dbReference type="InterPro" id="IPR024079">
    <property type="entry name" value="MetalloPept_cat_dom_sf"/>
</dbReference>
<name>A0A3M7T1F6_BRAPC</name>
<dbReference type="PANTHER" id="PTHR10127:SF850">
    <property type="entry name" value="METALLOENDOPEPTIDASE"/>
    <property type="match status" value="1"/>
</dbReference>
<protein>
    <submittedName>
        <fullName evidence="4">Astacin-like metalloprotease</fullName>
    </submittedName>
</protein>
<dbReference type="GO" id="GO:0004222">
    <property type="term" value="F:metalloendopeptidase activity"/>
    <property type="evidence" value="ECO:0007669"/>
    <property type="project" value="InterPro"/>
</dbReference>
<dbReference type="STRING" id="10195.A0A3M7T1F6"/>
<dbReference type="SMART" id="SM00235">
    <property type="entry name" value="ZnMc"/>
    <property type="match status" value="1"/>
</dbReference>
<evidence type="ECO:0000256" key="2">
    <source>
        <dbReference type="SAM" id="SignalP"/>
    </source>
</evidence>
<keyword evidence="2" id="KW-0732">Signal</keyword>
<organism evidence="4 5">
    <name type="scientific">Brachionus plicatilis</name>
    <name type="common">Marine rotifer</name>
    <name type="synonym">Brachionus muelleri</name>
    <dbReference type="NCBI Taxonomy" id="10195"/>
    <lineage>
        <taxon>Eukaryota</taxon>
        <taxon>Metazoa</taxon>
        <taxon>Spiralia</taxon>
        <taxon>Gnathifera</taxon>
        <taxon>Rotifera</taxon>
        <taxon>Eurotatoria</taxon>
        <taxon>Monogononta</taxon>
        <taxon>Pseudotrocha</taxon>
        <taxon>Ploima</taxon>
        <taxon>Brachionidae</taxon>
        <taxon>Brachionus</taxon>
    </lineage>
</organism>
<sequence>MNIFYIYQVLLICTIASARPKRSPVGPLWPDRKIPFAFTNIIEFDFEERDLIRATLKEIQESLSVEGDRCLEFTERTDQKDYILFTEMNGCSSGIGFFPGKNQISLTDECMNKGTIIHEIMHRLINRLVPLLEKNIFTTKREKLNNHIF</sequence>
<dbReference type="PANTHER" id="PTHR10127">
    <property type="entry name" value="DISCOIDIN, CUB, EGF, LAMININ , AND ZINC METALLOPROTEASE DOMAIN CONTAINING"/>
    <property type="match status" value="1"/>
</dbReference>
<dbReference type="Pfam" id="PF01400">
    <property type="entry name" value="Astacin"/>
    <property type="match status" value="1"/>
</dbReference>
<accession>A0A3M7T1F6</accession>
<dbReference type="Proteomes" id="UP000276133">
    <property type="component" value="Unassembled WGS sequence"/>
</dbReference>
<feature type="domain" description="Peptidase M12A" evidence="3">
    <location>
        <begin position="23"/>
        <end position="122"/>
    </location>
</feature>
<evidence type="ECO:0000259" key="3">
    <source>
        <dbReference type="PROSITE" id="PS51864"/>
    </source>
</evidence>
<evidence type="ECO:0000256" key="1">
    <source>
        <dbReference type="PROSITE-ProRule" id="PRU01211"/>
    </source>
</evidence>
<reference evidence="4 5" key="1">
    <citation type="journal article" date="2018" name="Sci. Rep.">
        <title>Genomic signatures of local adaptation to the degree of environmental predictability in rotifers.</title>
        <authorList>
            <person name="Franch-Gras L."/>
            <person name="Hahn C."/>
            <person name="Garcia-Roger E.M."/>
            <person name="Carmona M.J."/>
            <person name="Serra M."/>
            <person name="Gomez A."/>
        </authorList>
    </citation>
    <scope>NUCLEOTIDE SEQUENCE [LARGE SCALE GENOMIC DNA]</scope>
    <source>
        <strain evidence="4">HYR1</strain>
    </source>
</reference>
<keyword evidence="4" id="KW-0645">Protease</keyword>
<feature type="signal peptide" evidence="2">
    <location>
        <begin position="1"/>
        <end position="18"/>
    </location>
</feature>
<dbReference type="GO" id="GO:0008270">
    <property type="term" value="F:zinc ion binding"/>
    <property type="evidence" value="ECO:0007669"/>
    <property type="project" value="InterPro"/>
</dbReference>
<evidence type="ECO:0000313" key="5">
    <source>
        <dbReference type="Proteomes" id="UP000276133"/>
    </source>
</evidence>
<dbReference type="PROSITE" id="PS51864">
    <property type="entry name" value="ASTACIN"/>
    <property type="match status" value="1"/>
</dbReference>
<keyword evidence="5" id="KW-1185">Reference proteome</keyword>
<evidence type="ECO:0000313" key="4">
    <source>
        <dbReference type="EMBL" id="RNA41866.1"/>
    </source>
</evidence>
<dbReference type="Gene3D" id="3.40.390.10">
    <property type="entry name" value="Collagenase (Catalytic Domain)"/>
    <property type="match status" value="1"/>
</dbReference>
<dbReference type="GO" id="GO:0006508">
    <property type="term" value="P:proteolysis"/>
    <property type="evidence" value="ECO:0007669"/>
    <property type="project" value="UniProtKB-KW"/>
</dbReference>
<dbReference type="SUPFAM" id="SSF55486">
    <property type="entry name" value="Metalloproteases ('zincins'), catalytic domain"/>
    <property type="match status" value="1"/>
</dbReference>
<comment type="caution">
    <text evidence="4">The sequence shown here is derived from an EMBL/GenBank/DDBJ whole genome shotgun (WGS) entry which is preliminary data.</text>
</comment>
<dbReference type="InterPro" id="IPR006026">
    <property type="entry name" value="Peptidase_Metallo"/>
</dbReference>
<proteinExistence type="predicted"/>
<keyword evidence="4" id="KW-0482">Metalloprotease</keyword>
<keyword evidence="4" id="KW-0378">Hydrolase</keyword>
<feature type="chain" id="PRO_5018157163" evidence="2">
    <location>
        <begin position="19"/>
        <end position="149"/>
    </location>
</feature>